<dbReference type="Gene3D" id="3.90.1150.10">
    <property type="entry name" value="Aspartate Aminotransferase, domain 1"/>
    <property type="match status" value="1"/>
</dbReference>
<dbReference type="EMBL" id="LT604072">
    <property type="protein sequence ID" value="SCB04844.1"/>
    <property type="molecule type" value="Genomic_DNA"/>
</dbReference>
<evidence type="ECO:0000313" key="7">
    <source>
        <dbReference type="EMBL" id="SCB04844.1"/>
    </source>
</evidence>
<dbReference type="InterPro" id="IPR005814">
    <property type="entry name" value="Aminotrans_3"/>
</dbReference>
<dbReference type="InterPro" id="IPR015422">
    <property type="entry name" value="PyrdxlP-dep_Trfase_small"/>
</dbReference>
<comment type="cofactor">
    <cofactor evidence="1">
        <name>pyridoxal 5'-phosphate</name>
        <dbReference type="ChEBI" id="CHEBI:597326"/>
    </cofactor>
</comment>
<dbReference type="EC" id="2.6.1.76" evidence="7"/>
<evidence type="ECO:0000256" key="4">
    <source>
        <dbReference type="ARBA" id="ARBA00022679"/>
    </source>
</evidence>
<evidence type="ECO:0000256" key="6">
    <source>
        <dbReference type="RuleBase" id="RU003560"/>
    </source>
</evidence>
<evidence type="ECO:0000313" key="8">
    <source>
        <dbReference type="Proteomes" id="UP000093071"/>
    </source>
</evidence>
<evidence type="ECO:0000256" key="3">
    <source>
        <dbReference type="ARBA" id="ARBA00022576"/>
    </source>
</evidence>
<keyword evidence="5 6" id="KW-0663">Pyridoxal phosphate</keyword>
<comment type="similarity">
    <text evidence="2 6">Belongs to the class-III pyridoxal-phosphate-dependent aminotransferase family.</text>
</comment>
<dbReference type="PANTHER" id="PTHR43552">
    <property type="entry name" value="DIAMINOBUTYRATE--2-OXOGLUTARATE AMINOTRANSFERASE"/>
    <property type="match status" value="1"/>
</dbReference>
<name>A0A1C3TNJ8_XANCT</name>
<reference evidence="8" key="1">
    <citation type="submission" date="2016-07" db="EMBL/GenBank/DDBJ databases">
        <authorList>
            <person name="Jaenicke Sebastian"/>
        </authorList>
    </citation>
    <scope>NUCLEOTIDE SEQUENCE [LARGE SCALE GENOMIC DNA]</scope>
</reference>
<proteinExistence type="inferred from homology"/>
<dbReference type="GO" id="GO:0045303">
    <property type="term" value="F:diaminobutyrate-2-oxoglutarate transaminase activity"/>
    <property type="evidence" value="ECO:0007669"/>
    <property type="project" value="UniProtKB-EC"/>
</dbReference>
<dbReference type="Proteomes" id="UP000093071">
    <property type="component" value="Chromosome I"/>
</dbReference>
<dbReference type="AlphaFoldDB" id="A0A1C3TNJ8"/>
<dbReference type="PANTHER" id="PTHR43552:SF2">
    <property type="entry name" value="DIAMINOBUTYRATE--2-OXOGLUTARATE TRANSAMINASE"/>
    <property type="match status" value="1"/>
</dbReference>
<protein>
    <submittedName>
        <fullName evidence="7">Diaminobutyrate--2-oxoglutarate transaminase</fullName>
        <ecNumber evidence="7">2.6.1.76</ecNumber>
    </submittedName>
</protein>
<keyword evidence="3 7" id="KW-0032">Aminotransferase</keyword>
<gene>
    <name evidence="7" type="primary">ectB</name>
    <name evidence="7" type="ORF">BN444_00346</name>
</gene>
<sequence>MLLSRIETDMNDARQLFQHHESNVRSYCRAFDVLFVRGAGSELFDAQGRRYIDFLAGCGALNYGHNDPDMTEALVAHLRDGGLAMSLDLHSQTKHDFIDAFVAHILQPRGLSHRLQFTGPTGANAIEAALKLARKRTGRHNVIAFSNAYHGLSMGALAATGSRHHRMDLPHGGVTRLPYDGYLGTEADSAALLEALLDDPSSGIDPPAAIVLELVQGEGGLNVASTPWLKRVFAAARRHGALTIVDDIQAGCGRCGNFFSFDGQELVPDLIALSKSLSGLGLPFSLLLVAPEHDSWLPGEHTGTFRGNNHAMLTATVALRKFWTDDAFCRQIDRRGQIMAQALTRMAAHVPEARLKGRGMFMGLDLRTRERAASASAHAFRNGLVIETAGSRGEMLKVMAPLTTPDALLHEGLEILSHAVLSARG</sequence>
<accession>A0A1C3TNJ8</accession>
<evidence type="ECO:0000256" key="2">
    <source>
        <dbReference type="ARBA" id="ARBA00008954"/>
    </source>
</evidence>
<dbReference type="Gene3D" id="3.40.640.10">
    <property type="entry name" value="Type I PLP-dependent aspartate aminotransferase-like (Major domain)"/>
    <property type="match status" value="1"/>
</dbReference>
<dbReference type="NCBIfam" id="NF006733">
    <property type="entry name" value="PRK09264.1"/>
    <property type="match status" value="1"/>
</dbReference>
<dbReference type="InterPro" id="IPR015424">
    <property type="entry name" value="PyrdxlP-dep_Trfase"/>
</dbReference>
<dbReference type="InterPro" id="IPR004637">
    <property type="entry name" value="Dat"/>
</dbReference>
<dbReference type="InterPro" id="IPR015421">
    <property type="entry name" value="PyrdxlP-dep_Trfase_major"/>
</dbReference>
<dbReference type="GO" id="GO:0030170">
    <property type="term" value="F:pyridoxal phosphate binding"/>
    <property type="evidence" value="ECO:0007669"/>
    <property type="project" value="InterPro"/>
</dbReference>
<evidence type="ECO:0000256" key="1">
    <source>
        <dbReference type="ARBA" id="ARBA00001933"/>
    </source>
</evidence>
<dbReference type="PATRIC" id="fig|1261556.5.peg.2189"/>
<organism evidence="7 8">
    <name type="scientific">Xanthomonas translucens pv. translucens DSM 18974</name>
    <dbReference type="NCBI Taxonomy" id="1261556"/>
    <lineage>
        <taxon>Bacteria</taxon>
        <taxon>Pseudomonadati</taxon>
        <taxon>Pseudomonadota</taxon>
        <taxon>Gammaproteobacteria</taxon>
        <taxon>Lysobacterales</taxon>
        <taxon>Lysobacteraceae</taxon>
        <taxon>Xanthomonas</taxon>
        <taxon>Xanthomonas translucens group</taxon>
    </lineage>
</organism>
<dbReference type="SUPFAM" id="SSF53383">
    <property type="entry name" value="PLP-dependent transferases"/>
    <property type="match status" value="1"/>
</dbReference>
<evidence type="ECO:0000256" key="5">
    <source>
        <dbReference type="ARBA" id="ARBA00022898"/>
    </source>
</evidence>
<dbReference type="PIRSF" id="PIRSF000521">
    <property type="entry name" value="Transaminase_4ab_Lys_Orn"/>
    <property type="match status" value="1"/>
</dbReference>
<dbReference type="Pfam" id="PF00202">
    <property type="entry name" value="Aminotran_3"/>
    <property type="match status" value="1"/>
</dbReference>
<keyword evidence="4 7" id="KW-0808">Transferase</keyword>
<dbReference type="CDD" id="cd00610">
    <property type="entry name" value="OAT_like"/>
    <property type="match status" value="1"/>
</dbReference>